<dbReference type="KEGG" id="ovi:T265_11204"/>
<organism evidence="1 2">
    <name type="scientific">Opisthorchis viverrini</name>
    <name type="common">Southeast Asian liver fluke</name>
    <dbReference type="NCBI Taxonomy" id="6198"/>
    <lineage>
        <taxon>Eukaryota</taxon>
        <taxon>Metazoa</taxon>
        <taxon>Spiralia</taxon>
        <taxon>Lophotrochozoa</taxon>
        <taxon>Platyhelminthes</taxon>
        <taxon>Trematoda</taxon>
        <taxon>Digenea</taxon>
        <taxon>Opisthorchiida</taxon>
        <taxon>Opisthorchiata</taxon>
        <taxon>Opisthorchiidae</taxon>
        <taxon>Opisthorchis</taxon>
    </lineage>
</organism>
<dbReference type="EMBL" id="KL597082">
    <property type="protein sequence ID" value="KER20186.1"/>
    <property type="molecule type" value="Genomic_DNA"/>
</dbReference>
<protein>
    <submittedName>
        <fullName evidence="1">Uncharacterized protein</fullName>
    </submittedName>
</protein>
<keyword evidence="2" id="KW-1185">Reference proteome</keyword>
<reference evidence="1 2" key="1">
    <citation type="submission" date="2013-11" db="EMBL/GenBank/DDBJ databases">
        <title>Opisthorchis viverrini - life in the bile duct.</title>
        <authorList>
            <person name="Young N.D."/>
            <person name="Nagarajan N."/>
            <person name="Lin S.J."/>
            <person name="Korhonen P.K."/>
            <person name="Jex A.R."/>
            <person name="Hall R.S."/>
            <person name="Safavi-Hemami H."/>
            <person name="Kaewkong W."/>
            <person name="Bertrand D."/>
            <person name="Gao S."/>
            <person name="Seet Q."/>
            <person name="Wongkham S."/>
            <person name="Teh B.T."/>
            <person name="Wongkham C."/>
            <person name="Intapan P.M."/>
            <person name="Maleewong W."/>
            <person name="Yang X."/>
            <person name="Hu M."/>
            <person name="Wang Z."/>
            <person name="Hofmann A."/>
            <person name="Sternberg P.W."/>
            <person name="Tan P."/>
            <person name="Wang J."/>
            <person name="Gasser R.B."/>
        </authorList>
    </citation>
    <scope>NUCLEOTIDE SEQUENCE [LARGE SCALE GENOMIC DNA]</scope>
</reference>
<dbReference type="AlphaFoldDB" id="A0A074YZK2"/>
<dbReference type="Proteomes" id="UP000054324">
    <property type="component" value="Unassembled WGS sequence"/>
</dbReference>
<evidence type="ECO:0000313" key="2">
    <source>
        <dbReference type="Proteomes" id="UP000054324"/>
    </source>
</evidence>
<sequence>MSKNPTVNNIKVLFHKMTLAACEYFDIVCTASINPRTCIGKYISNRMRTIPGEVIIADYSEGTSEFRSTSLTNRIAPDTSTGTPPIRSLQKTESQFLLANG</sequence>
<gene>
    <name evidence="1" type="ORF">T265_11204</name>
</gene>
<name>A0A074YZK2_OPIVI</name>
<dbReference type="CTD" id="20325372"/>
<evidence type="ECO:0000313" key="1">
    <source>
        <dbReference type="EMBL" id="KER20186.1"/>
    </source>
</evidence>
<dbReference type="RefSeq" id="XP_009176066.1">
    <property type="nucleotide sequence ID" value="XM_009177802.1"/>
</dbReference>
<accession>A0A074YZK2</accession>
<dbReference type="GeneID" id="20325372"/>
<proteinExistence type="predicted"/>